<reference evidence="5 6" key="1">
    <citation type="submission" date="2023-06" db="EMBL/GenBank/DDBJ databases">
        <title>Aquibacillus rhizosphaerae LR5S19.</title>
        <authorList>
            <person name="Sun J.-Q."/>
        </authorList>
    </citation>
    <scope>NUCLEOTIDE SEQUENCE [LARGE SCALE GENOMIC DNA]</scope>
    <source>
        <strain evidence="5 6">LR5S19</strain>
    </source>
</reference>
<dbReference type="Gene3D" id="3.60.15.10">
    <property type="entry name" value="Ribonuclease Z/Hydroxyacylglutathione hydrolase-like"/>
    <property type="match status" value="1"/>
</dbReference>
<accession>A0ABT7LB39</accession>
<organism evidence="5 6">
    <name type="scientific">Aquibacillus rhizosphaerae</name>
    <dbReference type="NCBI Taxonomy" id="3051431"/>
    <lineage>
        <taxon>Bacteria</taxon>
        <taxon>Bacillati</taxon>
        <taxon>Bacillota</taxon>
        <taxon>Bacilli</taxon>
        <taxon>Bacillales</taxon>
        <taxon>Bacillaceae</taxon>
        <taxon>Aquibacillus</taxon>
    </lineage>
</organism>
<dbReference type="InterPro" id="IPR010994">
    <property type="entry name" value="RuvA_2-like"/>
</dbReference>
<dbReference type="InterPro" id="IPR036866">
    <property type="entry name" value="RibonucZ/Hydroxyglut_hydro"/>
</dbReference>
<dbReference type="InterPro" id="IPR035681">
    <property type="entry name" value="ComA-like_MBL"/>
</dbReference>
<evidence type="ECO:0000256" key="2">
    <source>
        <dbReference type="SAM" id="SignalP"/>
    </source>
</evidence>
<dbReference type="RefSeq" id="WP_285934370.1">
    <property type="nucleotide sequence ID" value="NZ_JASTZU010000063.1"/>
</dbReference>
<feature type="domain" description="Helix-hairpin-helix DNA-binding motif class 1" evidence="3">
    <location>
        <begin position="372"/>
        <end position="391"/>
    </location>
</feature>
<feature type="compositionally biased region" description="Polar residues" evidence="1">
    <location>
        <begin position="55"/>
        <end position="64"/>
    </location>
</feature>
<dbReference type="EMBL" id="JASTZU010000063">
    <property type="protein sequence ID" value="MDL4843078.1"/>
    <property type="molecule type" value="Genomic_DNA"/>
</dbReference>
<dbReference type="SUPFAM" id="SSF56281">
    <property type="entry name" value="Metallo-hydrolase/oxidoreductase"/>
    <property type="match status" value="1"/>
</dbReference>
<keyword evidence="2" id="KW-0732">Signal</keyword>
<dbReference type="InterPro" id="IPR052159">
    <property type="entry name" value="Competence_DNA_uptake"/>
</dbReference>
<dbReference type="SMART" id="SM00278">
    <property type="entry name" value="HhH1"/>
    <property type="match status" value="2"/>
</dbReference>
<keyword evidence="6" id="KW-1185">Reference proteome</keyword>
<feature type="region of interest" description="Disordered" evidence="1">
    <location>
        <begin position="52"/>
        <end position="71"/>
    </location>
</feature>
<dbReference type="SUPFAM" id="SSF47781">
    <property type="entry name" value="RuvA domain 2-like"/>
    <property type="match status" value="1"/>
</dbReference>
<evidence type="ECO:0000313" key="5">
    <source>
        <dbReference type="EMBL" id="MDL4843078.1"/>
    </source>
</evidence>
<dbReference type="PANTHER" id="PTHR30619:SF7">
    <property type="entry name" value="BETA-LACTAMASE DOMAIN PROTEIN"/>
    <property type="match status" value="1"/>
</dbReference>
<dbReference type="SMART" id="SM00849">
    <property type="entry name" value="Lactamase_B"/>
    <property type="match status" value="1"/>
</dbReference>
<evidence type="ECO:0000259" key="4">
    <source>
        <dbReference type="SMART" id="SM00849"/>
    </source>
</evidence>
<feature type="compositionally biased region" description="Basic and acidic residues" evidence="1">
    <location>
        <begin position="343"/>
        <end position="352"/>
    </location>
</feature>
<gene>
    <name evidence="5" type="ORF">QQS35_21810</name>
</gene>
<evidence type="ECO:0000256" key="1">
    <source>
        <dbReference type="SAM" id="MobiDB-lite"/>
    </source>
</evidence>
<proteinExistence type="predicted"/>
<dbReference type="InterPro" id="IPR001279">
    <property type="entry name" value="Metallo-B-lactamas"/>
</dbReference>
<dbReference type="PANTHER" id="PTHR30619">
    <property type="entry name" value="DNA INTERNALIZATION/COMPETENCE PROTEIN COMEC/REC2"/>
    <property type="match status" value="1"/>
</dbReference>
<dbReference type="Pfam" id="PF00753">
    <property type="entry name" value="Lactamase_B"/>
    <property type="match status" value="1"/>
</dbReference>
<feature type="region of interest" description="Disordered" evidence="1">
    <location>
        <begin position="332"/>
        <end position="362"/>
    </location>
</feature>
<sequence length="424" mass="45477">MKKQLFLLFMLLSITASGCGTEQTETTTNGNKEVEIEADDKQIDTETITREEVVENSTSKSNVGTDEETGSKAMANQGSLPDLKVHYIDVGQADATLLEFDSYTILIDAGDWNSNNVVNYLKTKNISEVDIAIGTHPDADHIGQLDKVINQFDVGEVWLSGNSSTSETFEKVMEAVDSSGADYDEPRAGDLYEVGSLQIDILHPTHITGNPNEESISLKLTYGAIGFVFTGDAETNQEQEMMNLEVNLDAEFLQLGHHGSNTSTSKAFLDAVSPKVAVYSAGAGNHYGHPASEVVELVQDYGATLYGTDVHGTIVVTTDGVEYAIATKQDGTITPSAESSSGKLEESNKDDKDEPEENTSSQCVNINEASVEEVQAIIHIGPARAENLVDLRPYNSVADLSSIKGIGPSRIDDIKAEGIACIGG</sequence>
<dbReference type="Proteomes" id="UP001235343">
    <property type="component" value="Unassembled WGS sequence"/>
</dbReference>
<dbReference type="InterPro" id="IPR003583">
    <property type="entry name" value="Hlx-hairpin-Hlx_DNA-bd_motif"/>
</dbReference>
<feature type="domain" description="Helix-hairpin-helix DNA-binding motif class 1" evidence="3">
    <location>
        <begin position="398"/>
        <end position="417"/>
    </location>
</feature>
<dbReference type="PROSITE" id="PS51257">
    <property type="entry name" value="PROKAR_LIPOPROTEIN"/>
    <property type="match status" value="1"/>
</dbReference>
<feature type="signal peptide" evidence="2">
    <location>
        <begin position="1"/>
        <end position="18"/>
    </location>
</feature>
<feature type="compositionally biased region" description="Polar residues" evidence="1">
    <location>
        <begin position="332"/>
        <end position="342"/>
    </location>
</feature>
<protein>
    <submittedName>
        <fullName evidence="5">MBL fold metallo-hydrolase</fullName>
    </submittedName>
</protein>
<evidence type="ECO:0000313" key="6">
    <source>
        <dbReference type="Proteomes" id="UP001235343"/>
    </source>
</evidence>
<dbReference type="CDD" id="cd07731">
    <property type="entry name" value="ComA-like_MBL-fold"/>
    <property type="match status" value="1"/>
</dbReference>
<dbReference type="Pfam" id="PF12836">
    <property type="entry name" value="HHH_3"/>
    <property type="match status" value="1"/>
</dbReference>
<feature type="chain" id="PRO_5046587590" evidence="2">
    <location>
        <begin position="19"/>
        <end position="424"/>
    </location>
</feature>
<name>A0ABT7LB39_9BACI</name>
<evidence type="ECO:0000259" key="3">
    <source>
        <dbReference type="SMART" id="SM00278"/>
    </source>
</evidence>
<feature type="domain" description="Metallo-beta-lactamase" evidence="4">
    <location>
        <begin position="92"/>
        <end position="282"/>
    </location>
</feature>
<dbReference type="Gene3D" id="1.10.150.320">
    <property type="entry name" value="Photosystem II 12 kDa extrinsic protein"/>
    <property type="match status" value="1"/>
</dbReference>
<comment type="caution">
    <text evidence="5">The sequence shown here is derived from an EMBL/GenBank/DDBJ whole genome shotgun (WGS) entry which is preliminary data.</text>
</comment>